<dbReference type="Proteomes" id="UP000789405">
    <property type="component" value="Unassembled WGS sequence"/>
</dbReference>
<reference evidence="1" key="1">
    <citation type="submission" date="2021-06" db="EMBL/GenBank/DDBJ databases">
        <authorList>
            <person name="Kallberg Y."/>
            <person name="Tangrot J."/>
            <person name="Rosling A."/>
        </authorList>
    </citation>
    <scope>NUCLEOTIDE SEQUENCE</scope>
    <source>
        <strain evidence="1">MA453B</strain>
    </source>
</reference>
<accession>A0A9N9N4L7</accession>
<dbReference type="AlphaFoldDB" id="A0A9N9N4L7"/>
<dbReference type="OrthoDB" id="10263155at2759"/>
<evidence type="ECO:0000313" key="1">
    <source>
        <dbReference type="EMBL" id="CAG8701821.1"/>
    </source>
</evidence>
<comment type="caution">
    <text evidence="1">The sequence shown here is derived from an EMBL/GenBank/DDBJ whole genome shotgun (WGS) entry which is preliminary data.</text>
</comment>
<keyword evidence="2" id="KW-1185">Reference proteome</keyword>
<gene>
    <name evidence="1" type="ORF">DERYTH_LOCUS13037</name>
</gene>
<feature type="non-terminal residue" evidence="1">
    <location>
        <position position="1"/>
    </location>
</feature>
<proteinExistence type="predicted"/>
<name>A0A9N9N4L7_9GLOM</name>
<sequence length="57" mass="6563">KSSQEAIKKFSSIFSQDPIIKFDVTEICWIVHKEFHDPFEVKARVELGVDGEIVVNE</sequence>
<dbReference type="EMBL" id="CAJVPY010008875">
    <property type="protein sequence ID" value="CAG8701821.1"/>
    <property type="molecule type" value="Genomic_DNA"/>
</dbReference>
<evidence type="ECO:0000313" key="2">
    <source>
        <dbReference type="Proteomes" id="UP000789405"/>
    </source>
</evidence>
<organism evidence="1 2">
    <name type="scientific">Dentiscutata erythropus</name>
    <dbReference type="NCBI Taxonomy" id="1348616"/>
    <lineage>
        <taxon>Eukaryota</taxon>
        <taxon>Fungi</taxon>
        <taxon>Fungi incertae sedis</taxon>
        <taxon>Mucoromycota</taxon>
        <taxon>Glomeromycotina</taxon>
        <taxon>Glomeromycetes</taxon>
        <taxon>Diversisporales</taxon>
        <taxon>Gigasporaceae</taxon>
        <taxon>Dentiscutata</taxon>
    </lineage>
</organism>
<protein>
    <submittedName>
        <fullName evidence="1">18811_t:CDS:1</fullName>
    </submittedName>
</protein>